<evidence type="ECO:0000313" key="1">
    <source>
        <dbReference type="EMBL" id="PQA71805.1"/>
    </source>
</evidence>
<dbReference type="AlphaFoldDB" id="A0A2S7IUX1"/>
<dbReference type="Proteomes" id="UP000238493">
    <property type="component" value="Unassembled WGS sequence"/>
</dbReference>
<evidence type="ECO:0000313" key="2">
    <source>
        <dbReference type="Proteomes" id="UP000238493"/>
    </source>
</evidence>
<keyword evidence="2" id="KW-1185">Reference proteome</keyword>
<dbReference type="EMBL" id="PTRC01000044">
    <property type="protein sequence ID" value="PQA71805.1"/>
    <property type="molecule type" value="Genomic_DNA"/>
</dbReference>
<sequence length="111" mass="12105">MNYISDDKIESARLEAKLGSFRVGPGISATDHLNGQSVPAYDKASDTVALGISDCAAMHNREMERAKAREAVRASVFAAFPDAPPELQSIMYNHQKVEAWLAALAEKEQAR</sequence>
<dbReference type="OrthoDB" id="8446772at2"/>
<accession>A0A2S7IUX1</accession>
<dbReference type="RefSeq" id="WP_104757370.1">
    <property type="nucleotide sequence ID" value="NZ_PTRC01000044.1"/>
</dbReference>
<organism evidence="1 2">
    <name type="scientific">Brucella oryzae</name>
    <dbReference type="NCBI Taxonomy" id="335286"/>
    <lineage>
        <taxon>Bacteria</taxon>
        <taxon>Pseudomonadati</taxon>
        <taxon>Pseudomonadota</taxon>
        <taxon>Alphaproteobacteria</taxon>
        <taxon>Hyphomicrobiales</taxon>
        <taxon>Brucellaceae</taxon>
        <taxon>Brucella/Ochrobactrum group</taxon>
        <taxon>Brucella</taxon>
    </lineage>
</organism>
<comment type="caution">
    <text evidence="1">The sequence shown here is derived from an EMBL/GenBank/DDBJ whole genome shotgun (WGS) entry which is preliminary data.</text>
</comment>
<proteinExistence type="predicted"/>
<protein>
    <submittedName>
        <fullName evidence="1">Uncharacterized protein</fullName>
    </submittedName>
</protein>
<gene>
    <name evidence="1" type="ORF">C3731_20020</name>
</gene>
<reference evidence="1 2" key="1">
    <citation type="submission" date="2018-02" db="EMBL/GenBank/DDBJ databases">
        <title>Draft genome sequence of Ochrobactrum oryzae found in Brazil.</title>
        <authorList>
            <person name="Cerdeira L."/>
            <person name="Andrade F."/>
            <person name="Zacariotto T."/>
            <person name="Barbosa B."/>
            <person name="Santos S."/>
            <person name="Cassetari V."/>
            <person name="Lincopan N."/>
        </authorList>
    </citation>
    <scope>NUCLEOTIDE SEQUENCE [LARGE SCALE GENOMIC DNA]</scope>
    <source>
        <strain evidence="1 2">OA447</strain>
    </source>
</reference>
<name>A0A2S7IUX1_9HYPH</name>